<sequence>MVLLNKSLYDGRLVDQIRLPQFFFVPKCDLPANLTDKKFRDHFSTKGQVTDSKIIRTA</sequence>
<organism evidence="1 2">
    <name type="scientific">Racocetra persica</name>
    <dbReference type="NCBI Taxonomy" id="160502"/>
    <lineage>
        <taxon>Eukaryota</taxon>
        <taxon>Fungi</taxon>
        <taxon>Fungi incertae sedis</taxon>
        <taxon>Mucoromycota</taxon>
        <taxon>Glomeromycotina</taxon>
        <taxon>Glomeromycetes</taxon>
        <taxon>Diversisporales</taxon>
        <taxon>Gigasporaceae</taxon>
        <taxon>Racocetra</taxon>
    </lineage>
</organism>
<proteinExistence type="predicted"/>
<protein>
    <submittedName>
        <fullName evidence="1">10750_t:CDS:1</fullName>
    </submittedName>
</protein>
<gene>
    <name evidence="1" type="ORF">RPERSI_LOCUS3710</name>
</gene>
<keyword evidence="2" id="KW-1185">Reference proteome</keyword>
<comment type="caution">
    <text evidence="1">The sequence shown here is derived from an EMBL/GenBank/DDBJ whole genome shotgun (WGS) entry which is preliminary data.</text>
</comment>
<dbReference type="EMBL" id="CAJVQC010004757">
    <property type="protein sequence ID" value="CAG8544889.1"/>
    <property type="molecule type" value="Genomic_DNA"/>
</dbReference>
<evidence type="ECO:0000313" key="1">
    <source>
        <dbReference type="EMBL" id="CAG8544889.1"/>
    </source>
</evidence>
<name>A0ACA9LUE2_9GLOM</name>
<accession>A0ACA9LUE2</accession>
<feature type="non-terminal residue" evidence="1">
    <location>
        <position position="58"/>
    </location>
</feature>
<evidence type="ECO:0000313" key="2">
    <source>
        <dbReference type="Proteomes" id="UP000789920"/>
    </source>
</evidence>
<dbReference type="Proteomes" id="UP000789920">
    <property type="component" value="Unassembled WGS sequence"/>
</dbReference>
<reference evidence="1" key="1">
    <citation type="submission" date="2021-06" db="EMBL/GenBank/DDBJ databases">
        <authorList>
            <person name="Kallberg Y."/>
            <person name="Tangrot J."/>
            <person name="Rosling A."/>
        </authorList>
    </citation>
    <scope>NUCLEOTIDE SEQUENCE</scope>
    <source>
        <strain evidence="1">MA461A</strain>
    </source>
</reference>